<evidence type="ECO:0000313" key="2">
    <source>
        <dbReference type="EMBL" id="MDN3574666.1"/>
    </source>
</evidence>
<dbReference type="RefSeq" id="WP_238291390.1">
    <property type="nucleotide sequence ID" value="NZ_BPQS01000037.1"/>
</dbReference>
<protein>
    <submittedName>
        <fullName evidence="2">Uncharacterized protein</fullName>
    </submittedName>
</protein>
<reference evidence="3" key="1">
    <citation type="journal article" date="2019" name="Int. J. Syst. Evol. Microbiol.">
        <title>The Global Catalogue of Microorganisms (GCM) 10K type strain sequencing project: providing services to taxonomists for standard genome sequencing and annotation.</title>
        <authorList>
            <consortium name="The Broad Institute Genomics Platform"/>
            <consortium name="The Broad Institute Genome Sequencing Center for Infectious Disease"/>
            <person name="Wu L."/>
            <person name="Ma J."/>
        </authorList>
    </citation>
    <scope>NUCLEOTIDE SEQUENCE [LARGE SCALE GENOMIC DNA]</scope>
    <source>
        <strain evidence="3">CECT 7806</strain>
    </source>
</reference>
<proteinExistence type="predicted"/>
<evidence type="ECO:0000256" key="1">
    <source>
        <dbReference type="SAM" id="MobiDB-lite"/>
    </source>
</evidence>
<name>A0ABT8AZ16_9HYPH</name>
<feature type="compositionally biased region" description="Basic and acidic residues" evidence="1">
    <location>
        <begin position="31"/>
        <end position="40"/>
    </location>
</feature>
<gene>
    <name evidence="2" type="ORF">QWZ18_29225</name>
</gene>
<dbReference type="Proteomes" id="UP001244297">
    <property type="component" value="Unassembled WGS sequence"/>
</dbReference>
<feature type="region of interest" description="Disordered" evidence="1">
    <location>
        <begin position="24"/>
        <end position="53"/>
    </location>
</feature>
<dbReference type="EMBL" id="JAUFPT010000111">
    <property type="protein sequence ID" value="MDN3574666.1"/>
    <property type="molecule type" value="Genomic_DNA"/>
</dbReference>
<organism evidence="2 3">
    <name type="scientific">Methylobacterium longum</name>
    <dbReference type="NCBI Taxonomy" id="767694"/>
    <lineage>
        <taxon>Bacteria</taxon>
        <taxon>Pseudomonadati</taxon>
        <taxon>Pseudomonadota</taxon>
        <taxon>Alphaproteobacteria</taxon>
        <taxon>Hyphomicrobiales</taxon>
        <taxon>Methylobacteriaceae</taxon>
        <taxon>Methylobacterium</taxon>
    </lineage>
</organism>
<accession>A0ABT8AZ16</accession>
<comment type="caution">
    <text evidence="2">The sequence shown here is derived from an EMBL/GenBank/DDBJ whole genome shotgun (WGS) entry which is preliminary data.</text>
</comment>
<sequence>MANSRPVSGLRKSAEIFGHEISAAADPAGTRTDHHPDRDPAGVSGTGMSGEPYFTATDQRLMRASRNSGGCMGIGEPDARGIIDRVIAYQPWARDGELMAQARTWMLSAVRGGCSAAIRVCQRA</sequence>
<evidence type="ECO:0000313" key="3">
    <source>
        <dbReference type="Proteomes" id="UP001244297"/>
    </source>
</evidence>
<keyword evidence="3" id="KW-1185">Reference proteome</keyword>